<dbReference type="OrthoDB" id="44789at2759"/>
<protein>
    <submittedName>
        <fullName evidence="11">Uncharacterized protein LOC34623994</fullName>
    </submittedName>
</protein>
<dbReference type="GeneID" id="34623994"/>
<name>A0A6P6RZH5_9EIME</name>
<comment type="subcellular location">
    <subcellularLocation>
        <location evidence="1">Membrane</location>
        <topology evidence="1">Multi-pass membrane protein</topology>
    </subcellularLocation>
</comment>
<dbReference type="SUPFAM" id="SSF81340">
    <property type="entry name" value="Clc chloride channel"/>
    <property type="match status" value="2"/>
</dbReference>
<proteinExistence type="predicted"/>
<evidence type="ECO:0000256" key="6">
    <source>
        <dbReference type="ARBA" id="ARBA00023136"/>
    </source>
</evidence>
<keyword evidence="2" id="KW-0813">Transport</keyword>
<feature type="transmembrane region" description="Helical" evidence="9">
    <location>
        <begin position="294"/>
        <end position="317"/>
    </location>
</feature>
<keyword evidence="4 9" id="KW-1133">Transmembrane helix</keyword>
<feature type="transmembrane region" description="Helical" evidence="9">
    <location>
        <begin position="629"/>
        <end position="654"/>
    </location>
</feature>
<feature type="transmembrane region" description="Helical" evidence="9">
    <location>
        <begin position="221"/>
        <end position="241"/>
    </location>
</feature>
<gene>
    <name evidence="11" type="primary">LOC34623994</name>
</gene>
<dbReference type="InterPro" id="IPR014743">
    <property type="entry name" value="Cl-channel_core"/>
</dbReference>
<feature type="transmembrane region" description="Helical" evidence="9">
    <location>
        <begin position="372"/>
        <end position="394"/>
    </location>
</feature>
<reference evidence="11" key="1">
    <citation type="submission" date="2025-08" db="UniProtKB">
        <authorList>
            <consortium name="RefSeq"/>
        </authorList>
    </citation>
    <scope>IDENTIFICATION</scope>
</reference>
<sequence length="978" mass="103582">MALIEHRHCYKGTTNLCAGAAADDAQPQPPGVGAAAATSATGNDGMAASPWALSSELLQPQLVKQQPRHPQEAPEQDRSQRCSLLQDQQMQRQQKRQKKDADAFLLPASPSSALAGSLEPESSFIELQQHQEQQEQKQPSPLQDEWVAPWELFIGSGGNSSSSSSSSNRQQRSRGMRQHLQLFMRCIAKTPAFIAQHVLQHAVLLLHLLQLAATQVSKLEVWILAAATGIATAAAAVYIQLSSDFVADLRNGFCRHSFLKSQAACLAAVPEGFVGEGPWVSWASFFEAEGLGGALLAFVGFVAVSVGAATAAAAAVAKLAPQAAGSGIADTKVFMRGFRDSTFLSPRVLVVKLLTLSLAVGSGLSLGKEGPMVHIACCVGFLLLGVCQWAAAALPRAWTRYRQRAAAHWCTLRRSLVLLCLSGRRRVLTDEAALEASSPGLRAVQKTRSLSLNRRRHDHAQTLGPTDPDETTNAILLAACAAGVGCAFSAPIGGLLFAFEEMAGGLGTFENLFSRCSADASADPLNLCVRMSTASSSSSSSSSASSQGPTLSDAYRVDASLALELCCVLLCKTLLTVFSFGLMVPAGIFIPALTIGASYGRLLGLLMLRLRPVFASSAASLGGFATPGAYALVGAVSFLGGVTQTNIALIVILIEVTKTSAALALPFLLSLAFAKLLSARAQQGGFYAALIRFKKQPFFFNEGQVCFDGLSAEEVMKKDVCVVAVDEGLTLASLKALADTNKRLCGYLHAWQLRLLLQHLLLLEHPLVHAHTLVSFYAFRSAVTVAGGVPLQQRQQKLQEKALRSSVSLLILDQEGGLLQALPLLQMAADGRLRIPPVIATAAVAAEGGGVACEQAGKLAAAVKCSTGRLPAGCVEMQPQMDPICHPSDRNTAATEGCGSTAAGEALAGHQVFVDLSLLVDEEVLQLPPHTPLLHVYRMFGLLQCETCLISRCGVLEGLIGRKSFLTTMRTPQLDECC</sequence>
<dbReference type="GO" id="GO:0005886">
    <property type="term" value="C:plasma membrane"/>
    <property type="evidence" value="ECO:0007669"/>
    <property type="project" value="TreeGrafter"/>
</dbReference>
<feature type="region of interest" description="Disordered" evidence="8">
    <location>
        <begin position="62"/>
        <end position="101"/>
    </location>
</feature>
<dbReference type="Proteomes" id="UP000515125">
    <property type="component" value="Unplaced"/>
</dbReference>
<keyword evidence="5" id="KW-0406">Ion transport</keyword>
<dbReference type="RefSeq" id="XP_026193273.1">
    <property type="nucleotide sequence ID" value="XM_026337488.1"/>
</dbReference>
<evidence type="ECO:0000256" key="4">
    <source>
        <dbReference type="ARBA" id="ARBA00022989"/>
    </source>
</evidence>
<evidence type="ECO:0000256" key="1">
    <source>
        <dbReference type="ARBA" id="ARBA00004141"/>
    </source>
</evidence>
<dbReference type="PRINTS" id="PR00762">
    <property type="entry name" value="CLCHANNEL"/>
</dbReference>
<keyword evidence="10" id="KW-1185">Reference proteome</keyword>
<keyword evidence="3 9" id="KW-0812">Transmembrane</keyword>
<evidence type="ECO:0000256" key="3">
    <source>
        <dbReference type="ARBA" id="ARBA00022692"/>
    </source>
</evidence>
<dbReference type="GO" id="GO:0005769">
    <property type="term" value="C:early endosome"/>
    <property type="evidence" value="ECO:0007669"/>
    <property type="project" value="TreeGrafter"/>
</dbReference>
<feature type="transmembrane region" description="Helical" evidence="9">
    <location>
        <begin position="344"/>
        <end position="366"/>
    </location>
</feature>
<evidence type="ECO:0000313" key="11">
    <source>
        <dbReference type="RefSeq" id="XP_026193273.1"/>
    </source>
</evidence>
<dbReference type="PANTHER" id="PTHR45711">
    <property type="entry name" value="CHLORIDE CHANNEL PROTEIN"/>
    <property type="match status" value="1"/>
</dbReference>
<feature type="compositionally biased region" description="Basic and acidic residues" evidence="8">
    <location>
        <begin position="69"/>
        <end position="80"/>
    </location>
</feature>
<dbReference type="InterPro" id="IPR001807">
    <property type="entry name" value="ClC"/>
</dbReference>
<evidence type="ECO:0000313" key="10">
    <source>
        <dbReference type="Proteomes" id="UP000515125"/>
    </source>
</evidence>
<evidence type="ECO:0000256" key="8">
    <source>
        <dbReference type="SAM" id="MobiDB-lite"/>
    </source>
</evidence>
<dbReference type="AlphaFoldDB" id="A0A6P6RZH5"/>
<organism evidence="10 11">
    <name type="scientific">Cyclospora cayetanensis</name>
    <dbReference type="NCBI Taxonomy" id="88456"/>
    <lineage>
        <taxon>Eukaryota</taxon>
        <taxon>Sar</taxon>
        <taxon>Alveolata</taxon>
        <taxon>Apicomplexa</taxon>
        <taxon>Conoidasida</taxon>
        <taxon>Coccidia</taxon>
        <taxon>Eucoccidiorida</taxon>
        <taxon>Eimeriorina</taxon>
        <taxon>Eimeriidae</taxon>
        <taxon>Cyclospora</taxon>
    </lineage>
</organism>
<evidence type="ECO:0000256" key="5">
    <source>
        <dbReference type="ARBA" id="ARBA00023065"/>
    </source>
</evidence>
<accession>A0A6P6RZH5</accession>
<evidence type="ECO:0000256" key="2">
    <source>
        <dbReference type="ARBA" id="ARBA00022448"/>
    </source>
</evidence>
<dbReference type="PANTHER" id="PTHR45711:SF6">
    <property type="entry name" value="CHLORIDE CHANNEL PROTEIN"/>
    <property type="match status" value="1"/>
</dbReference>
<feature type="compositionally biased region" description="Low complexity" evidence="8">
    <location>
        <begin position="25"/>
        <end position="42"/>
    </location>
</feature>
<feature type="region of interest" description="Disordered" evidence="8">
    <location>
        <begin position="25"/>
        <end position="48"/>
    </location>
</feature>
<dbReference type="GO" id="GO:0005247">
    <property type="term" value="F:voltage-gated chloride channel activity"/>
    <property type="evidence" value="ECO:0007669"/>
    <property type="project" value="TreeGrafter"/>
</dbReference>
<keyword evidence="6 9" id="KW-0472">Membrane</keyword>
<evidence type="ECO:0000256" key="7">
    <source>
        <dbReference type="ARBA" id="ARBA00023214"/>
    </source>
</evidence>
<dbReference type="GO" id="GO:0005794">
    <property type="term" value="C:Golgi apparatus"/>
    <property type="evidence" value="ECO:0007669"/>
    <property type="project" value="TreeGrafter"/>
</dbReference>
<dbReference type="Pfam" id="PF00654">
    <property type="entry name" value="Voltage_CLC"/>
    <property type="match status" value="3"/>
</dbReference>
<keyword evidence="7" id="KW-0868">Chloride</keyword>
<evidence type="ECO:0000256" key="9">
    <source>
        <dbReference type="SAM" id="Phobius"/>
    </source>
</evidence>
<dbReference type="Gene3D" id="1.10.3080.10">
    <property type="entry name" value="Clc chloride channel"/>
    <property type="match status" value="2"/>
</dbReference>